<keyword evidence="2" id="KW-1015">Disulfide bond</keyword>
<reference evidence="5 6" key="1">
    <citation type="journal article" date="2011" name="Front. Microbiol.">
        <title>Genomic signatures of strain selection and enhancement in Bacillus atrophaeus var. globigii, a historical biowarfare simulant.</title>
        <authorList>
            <person name="Gibbons H.S."/>
            <person name="Broomall S.M."/>
            <person name="McNew L.A."/>
            <person name="Daligault H."/>
            <person name="Chapman C."/>
            <person name="Bruce D."/>
            <person name="Karavis M."/>
            <person name="Krepps M."/>
            <person name="McGregor P.A."/>
            <person name="Hong C."/>
            <person name="Park K.H."/>
            <person name="Akmal A."/>
            <person name="Feldman A."/>
            <person name="Lin J.S."/>
            <person name="Chang W.E."/>
            <person name="Higgs B.W."/>
            <person name="Demirev P."/>
            <person name="Lindquist J."/>
            <person name="Liem A."/>
            <person name="Fochler E."/>
            <person name="Read T.D."/>
            <person name="Tapia R."/>
            <person name="Johnson S."/>
            <person name="Bishop-Lilly K.A."/>
            <person name="Detter C."/>
            <person name="Han C."/>
            <person name="Sozhamannan S."/>
            <person name="Rosenzweig C.N."/>
            <person name="Skowronski E.W."/>
        </authorList>
    </citation>
    <scope>NUCLEOTIDE SEQUENCE [LARGE SCALE GENOMIC DNA]</scope>
    <source>
        <strain evidence="5 6">MLST1</strain>
    </source>
</reference>
<dbReference type="EMBL" id="PIPL01000001">
    <property type="protein sequence ID" value="RUO26677.1"/>
    <property type="molecule type" value="Genomic_DNA"/>
</dbReference>
<dbReference type="Proteomes" id="UP000288293">
    <property type="component" value="Unassembled WGS sequence"/>
</dbReference>
<dbReference type="OrthoDB" id="9790247at2"/>
<comment type="caution">
    <text evidence="5">The sequence shown here is derived from an EMBL/GenBank/DDBJ whole genome shotgun (WGS) entry which is preliminary data.</text>
</comment>
<evidence type="ECO:0000259" key="4">
    <source>
        <dbReference type="SMART" id="SM00560"/>
    </source>
</evidence>
<keyword evidence="6" id="KW-1185">Reference proteome</keyword>
<gene>
    <name evidence="5" type="ORF">CWE09_08245</name>
</gene>
<evidence type="ECO:0000256" key="1">
    <source>
        <dbReference type="ARBA" id="ARBA00022729"/>
    </source>
</evidence>
<proteinExistence type="predicted"/>
<dbReference type="InterPro" id="IPR046524">
    <property type="entry name" value="DUF6701"/>
</dbReference>
<feature type="domain" description="LamG-like jellyroll fold" evidence="4">
    <location>
        <begin position="612"/>
        <end position="742"/>
    </location>
</feature>
<dbReference type="SUPFAM" id="SSF49899">
    <property type="entry name" value="Concanavalin A-like lectins/glucanases"/>
    <property type="match status" value="2"/>
</dbReference>
<name>A0A432W948_9GAMM</name>
<dbReference type="Pfam" id="PF13385">
    <property type="entry name" value="Laminin_G_3"/>
    <property type="match status" value="1"/>
</dbReference>
<evidence type="ECO:0000313" key="5">
    <source>
        <dbReference type="EMBL" id="RUO26677.1"/>
    </source>
</evidence>
<organism evidence="5 6">
    <name type="scientific">Aliidiomarina minuta</name>
    <dbReference type="NCBI Taxonomy" id="880057"/>
    <lineage>
        <taxon>Bacteria</taxon>
        <taxon>Pseudomonadati</taxon>
        <taxon>Pseudomonadota</taxon>
        <taxon>Gammaproteobacteria</taxon>
        <taxon>Alteromonadales</taxon>
        <taxon>Idiomarinaceae</taxon>
        <taxon>Aliidiomarina</taxon>
    </lineage>
</organism>
<dbReference type="InterPro" id="IPR013320">
    <property type="entry name" value="ConA-like_dom_sf"/>
</dbReference>
<evidence type="ECO:0000313" key="6">
    <source>
        <dbReference type="Proteomes" id="UP000288293"/>
    </source>
</evidence>
<dbReference type="SMART" id="SM00560">
    <property type="entry name" value="LamGL"/>
    <property type="match status" value="1"/>
</dbReference>
<feature type="signal peptide" evidence="3">
    <location>
        <begin position="1"/>
        <end position="22"/>
    </location>
</feature>
<evidence type="ECO:0000256" key="3">
    <source>
        <dbReference type="SAM" id="SignalP"/>
    </source>
</evidence>
<dbReference type="InterPro" id="IPR006558">
    <property type="entry name" value="LamG-like"/>
</dbReference>
<evidence type="ECO:0000256" key="2">
    <source>
        <dbReference type="ARBA" id="ARBA00023157"/>
    </source>
</evidence>
<dbReference type="Pfam" id="PF20419">
    <property type="entry name" value="DUF6701"/>
    <property type="match status" value="1"/>
</dbReference>
<sequence length="1686" mass="181682">MAIFNLRSWLAASIILSTPVAANWTLPDDAINNQGAFANCTFSNDVVDCPGWINLNEANRELRITQPMTLLMRNSLQMPAGLTVNRANTQPFTLDMRASLSSYSNNLTFNGRIVSNSEVTFGNGAQINGAIETTGNVTLNPATVTGDISGQNVTFNGAAYVQQSVSATGTINLNNGSIEGNASAGGDININNGSTIGGDAQSGGVISLNDGSIGGSAEATGNININNGSSVGGDATSGQNIALNEGSVGGDAEAQEININNGSSIGGNARVQNQLTLNNGSVAGNISSQNRVTIESSGTAGSVNANGTVVNRGTVDGYINAPRVIGSGAVGESCDLNNNQGPCSATVPEDLTTAWCADIWPQGLNQQHFHPQDIRLPEEALDTPLPQNLQPGDYLRRGNFGDVGANYVTNGPTSRLFVDGDLSIQSGRRLNTGGNTANFILVVTGTLTIAADVQINGYIYADEIILAPRECTFQAGPFCFAYQPPTQITGSLTSASTINIQGSGTAQNAPVISHSAVPQNLQGGDFCLAQPRKELGLGFNDGPWRRLAPDPIEDSGEHGLTVLPVNGPGYLTNDPALPTDNMGMGSCGYATFDSSRSQHFESPDSVPLNFSGSFTIGAWIRPDSHPESGLMTILSKDENYEFHLTPDGRVNWWWQDRNGQIEQFNSDDIVPVGQWTYVAIRYTPSEQSIFINGNRTSRNQPSAGLRQNTQPLQIGADQNTPGRYFNGSIDKVSIFRGALTAQQLNELRQERSPCQTDGADLCYADDFMDQSDFEQNWAVSRSAGDFTPQIVGGRLRLTEAVTNQATRVTLNRIFPARDNRVEVEFDYYAYAGSSADGIAVVLSDASQSPQSGSFGGSLGYAQRDNGDVGFAGGWLGIGLDEFGNFSRSTEGRQGGVAGGLRPHRVVMRGAGAGTNGYAYLTDSGNPALNPRIDQPGGTPGPGHRYRIIIDSRNPTRSMVSVERSLDRSEAGFEYVIPPTNVLEFSGQSEVPENFFLSFTGSTGANTNIHELGDVEICADTFIPVSSSIHHYRLDYNSNALTCRPQEVSVRACVDANCETLYQQSASVTLTPNEAPANWQPEATATFAGSIVTRDFHYNQPGTAALGVSNPSPVAENPTLCRINGAEPSTDCNITFADSGFIFEVPDHVSNTLQSDIAVQAVYRDEENFDVTQSCSPRFQNESKTLRLWSDYLDPGPADRPVSLPISISTQEDTQEVALTESQATNVPLDFNDDGIAFIDLSYPDAGLMQLNARYQGASGTPEEGLNMRGSDTFVTRPQGLCVQVPEVVCTDINNAGCAFLRAGENFAIQISAHGAGTGDTCQAPPTPNFRMDQVNLQHQLIAPAEGVVGNLGQTGYAHSAAENALNEIENQFSEVGVIHITAQPATDYFGYTDIQPHTSDDVGRFVPAYFKISGDRVIAACESPDFSYLGQPLQIQGSIEALNTSQQRTLNYTDDFARGEPQPLVVRNGDDISGRVDALELDIPWANGIADFTQLLRLDRDAQPEAIFAADMGITVDDRDNDMTQLLNPNLLGYGHRIQSNNPAEFRYGRLVLEDINGPEDENLYIIARIEQWQETTDGGRFLRNFDDNCSVLDSSQLRVVEDNEDLQPEADENSNIQVQEGINPMNGLLWQAPQQAGEFRFLYQAEPWLEWLWDEGEPGDEKLPHAWATFGQFRGNDRIIFWMER</sequence>
<accession>A0A432W948</accession>
<keyword evidence="1 3" id="KW-0732">Signal</keyword>
<dbReference type="Gene3D" id="2.60.120.200">
    <property type="match status" value="2"/>
</dbReference>
<feature type="chain" id="PRO_5019314787" description="LamG-like jellyroll fold domain-containing protein" evidence="3">
    <location>
        <begin position="23"/>
        <end position="1686"/>
    </location>
</feature>
<dbReference type="RefSeq" id="WP_126803487.1">
    <property type="nucleotide sequence ID" value="NZ_PIPL01000001.1"/>
</dbReference>
<protein>
    <recommendedName>
        <fullName evidence="4">LamG-like jellyroll fold domain-containing protein</fullName>
    </recommendedName>
</protein>